<reference evidence="1 2" key="1">
    <citation type="submission" date="2021-06" db="EMBL/GenBank/DDBJ databases">
        <title>Caerostris extrusa draft genome.</title>
        <authorList>
            <person name="Kono N."/>
            <person name="Arakawa K."/>
        </authorList>
    </citation>
    <scope>NUCLEOTIDE SEQUENCE [LARGE SCALE GENOMIC DNA]</scope>
</reference>
<dbReference type="AlphaFoldDB" id="A0AAV4RSN5"/>
<sequence length="119" mass="13740">MTVQNNFNIRPAVIVHEPPVWQVIPKRWFQSIGHPSSWNRSTYQDRSSAFPPALSYLPTPFFVRFLVALVLVSRIPTTDAISMYPTSTQPSAHAYFRRIYAQSFDQPVPPATYRCIRNK</sequence>
<name>A0AAV4RSN5_CAEEX</name>
<protein>
    <submittedName>
        <fullName evidence="1">Uncharacterized protein</fullName>
    </submittedName>
</protein>
<gene>
    <name evidence="1" type="ORF">CEXT_66481</name>
</gene>
<comment type="caution">
    <text evidence="1">The sequence shown here is derived from an EMBL/GenBank/DDBJ whole genome shotgun (WGS) entry which is preliminary data.</text>
</comment>
<evidence type="ECO:0000313" key="2">
    <source>
        <dbReference type="Proteomes" id="UP001054945"/>
    </source>
</evidence>
<evidence type="ECO:0000313" key="1">
    <source>
        <dbReference type="EMBL" id="GIY24589.1"/>
    </source>
</evidence>
<proteinExistence type="predicted"/>
<dbReference type="Proteomes" id="UP001054945">
    <property type="component" value="Unassembled WGS sequence"/>
</dbReference>
<accession>A0AAV4RSN5</accession>
<keyword evidence="2" id="KW-1185">Reference proteome</keyword>
<dbReference type="EMBL" id="BPLR01008427">
    <property type="protein sequence ID" value="GIY24589.1"/>
    <property type="molecule type" value="Genomic_DNA"/>
</dbReference>
<organism evidence="1 2">
    <name type="scientific">Caerostris extrusa</name>
    <name type="common">Bark spider</name>
    <name type="synonym">Caerostris bankana</name>
    <dbReference type="NCBI Taxonomy" id="172846"/>
    <lineage>
        <taxon>Eukaryota</taxon>
        <taxon>Metazoa</taxon>
        <taxon>Ecdysozoa</taxon>
        <taxon>Arthropoda</taxon>
        <taxon>Chelicerata</taxon>
        <taxon>Arachnida</taxon>
        <taxon>Araneae</taxon>
        <taxon>Araneomorphae</taxon>
        <taxon>Entelegynae</taxon>
        <taxon>Araneoidea</taxon>
        <taxon>Araneidae</taxon>
        <taxon>Caerostris</taxon>
    </lineage>
</organism>